<reference evidence="1 2" key="1">
    <citation type="submission" date="2020-03" db="EMBL/GenBank/DDBJ databases">
        <title>Draft genome sequence of environmentally isolated cultures.</title>
        <authorList>
            <person name="Wilson H.S."/>
            <person name="De Leon M.E."/>
        </authorList>
    </citation>
    <scope>NUCLEOTIDE SEQUENCE [LARGE SCALE GENOMIC DNA]</scope>
    <source>
        <strain evidence="1 2">HSC-31F16</strain>
    </source>
</reference>
<gene>
    <name evidence="1" type="ORF">HA052_05020</name>
</gene>
<evidence type="ECO:0000313" key="2">
    <source>
        <dbReference type="Proteomes" id="UP001515641"/>
    </source>
</evidence>
<dbReference type="EMBL" id="JAAOMA010000004">
    <property type="protein sequence ID" value="NHR04553.1"/>
    <property type="molecule type" value="Genomic_DNA"/>
</dbReference>
<keyword evidence="2" id="KW-1185">Reference proteome</keyword>
<organism evidence="1 2">
    <name type="scientific">Chromobacterium fluminis</name>
    <dbReference type="NCBI Taxonomy" id="3044269"/>
    <lineage>
        <taxon>Bacteria</taxon>
        <taxon>Pseudomonadati</taxon>
        <taxon>Pseudomonadota</taxon>
        <taxon>Betaproteobacteria</taxon>
        <taxon>Neisseriales</taxon>
        <taxon>Chromobacteriaceae</taxon>
        <taxon>Chromobacterium</taxon>
    </lineage>
</organism>
<accession>A0ABX0L0U4</accession>
<evidence type="ECO:0000313" key="1">
    <source>
        <dbReference type="EMBL" id="NHR04553.1"/>
    </source>
</evidence>
<dbReference type="Proteomes" id="UP001515641">
    <property type="component" value="Unassembled WGS sequence"/>
</dbReference>
<name>A0ABX0L0U4_9NEIS</name>
<proteinExistence type="predicted"/>
<sequence>MIPLWAMANPEGPSPAAQCRAGDDIFQDQIITSLTGTYNSIGLVAAFEAIAKAKAEPASPITLGTRSPKTPTGTLWLSLEDPDSASLAEEAIKTAGVIQIRLFGFNGQTPAKAALLHMVLEHKKFEPKELPNLVKQFQASDLFELLDKFDSLPKCARTAANLRVQADTNLATKKLGRLDLTVFVAGSTE</sequence>
<dbReference type="RefSeq" id="WP_166451063.1">
    <property type="nucleotide sequence ID" value="NZ_JAAOMA010000004.1"/>
</dbReference>
<protein>
    <submittedName>
        <fullName evidence="1">Uncharacterized protein</fullName>
    </submittedName>
</protein>
<comment type="caution">
    <text evidence="1">The sequence shown here is derived from an EMBL/GenBank/DDBJ whole genome shotgun (WGS) entry which is preliminary data.</text>
</comment>